<keyword evidence="2" id="KW-0472">Membrane</keyword>
<sequence length="281" mass="31748">MITVGPLALNAVMLLVVLMRWGCQLLLGSFPSYLSKLIMAWGLWTVLDPLAVFVVDAILGRLYYTPDKPTADCAKLYWLFLRAEGSGIPGALITILLYAILFIISSTTLYLYCVRIHSEGWLLDMLQRIQNDESAFFIPFDLEISNQELSYIVKKAEQWRGINGERRKVVVYDYVWKGHAKKSSSDFRHQDEIMKSAGNPGGNTVHVVIYTVHLRGFQEVYRHFLRLPSGAIVEAFGDISGIHFIYNEVSTVIQEHGSEMDNAPGASSEIKLREKKKNTAK</sequence>
<gene>
    <name evidence="3" type="ORF">JRQ81_012422</name>
</gene>
<comment type="caution">
    <text evidence="3">The sequence shown here is derived from an EMBL/GenBank/DDBJ whole genome shotgun (WGS) entry which is preliminary data.</text>
</comment>
<evidence type="ECO:0000256" key="1">
    <source>
        <dbReference type="SAM" id="MobiDB-lite"/>
    </source>
</evidence>
<protein>
    <submittedName>
        <fullName evidence="3">Uncharacterized protein</fullName>
    </submittedName>
</protein>
<feature type="region of interest" description="Disordered" evidence="1">
    <location>
        <begin position="258"/>
        <end position="281"/>
    </location>
</feature>
<keyword evidence="4" id="KW-1185">Reference proteome</keyword>
<proteinExistence type="predicted"/>
<keyword evidence="2" id="KW-0812">Transmembrane</keyword>
<dbReference type="AlphaFoldDB" id="A0A9Q0Y3S1"/>
<name>A0A9Q0Y3S1_9SAUR</name>
<reference evidence="3" key="1">
    <citation type="journal article" date="2023" name="DNA Res.">
        <title>Chromosome-level genome assembly of Phrynocephalus forsythii using third-generation DNA sequencing and Hi-C analysis.</title>
        <authorList>
            <person name="Qi Y."/>
            <person name="Zhao W."/>
            <person name="Zhao Y."/>
            <person name="Niu C."/>
            <person name="Cao S."/>
            <person name="Zhang Y."/>
        </authorList>
    </citation>
    <scope>NUCLEOTIDE SEQUENCE</scope>
    <source>
        <tissue evidence="3">Muscle</tissue>
    </source>
</reference>
<dbReference type="Proteomes" id="UP001142489">
    <property type="component" value="Unassembled WGS sequence"/>
</dbReference>
<feature type="transmembrane region" description="Helical" evidence="2">
    <location>
        <begin position="6"/>
        <end position="27"/>
    </location>
</feature>
<feature type="transmembrane region" description="Helical" evidence="2">
    <location>
        <begin position="39"/>
        <end position="59"/>
    </location>
</feature>
<evidence type="ECO:0000313" key="3">
    <source>
        <dbReference type="EMBL" id="KAJ7338520.1"/>
    </source>
</evidence>
<evidence type="ECO:0000313" key="4">
    <source>
        <dbReference type="Proteomes" id="UP001142489"/>
    </source>
</evidence>
<dbReference type="EMBL" id="JAPFRF010000003">
    <property type="protein sequence ID" value="KAJ7338520.1"/>
    <property type="molecule type" value="Genomic_DNA"/>
</dbReference>
<evidence type="ECO:0000256" key="2">
    <source>
        <dbReference type="SAM" id="Phobius"/>
    </source>
</evidence>
<dbReference type="PANTHER" id="PTHR33862:SF3">
    <property type="entry name" value="OROFACIAL CLEFT 1 CANDIDATE GENE 1 PROTEIN"/>
    <property type="match status" value="1"/>
</dbReference>
<dbReference type="PANTHER" id="PTHR33862">
    <property type="entry name" value="OROFACIAL CLEFT 1 CANDIDATE GENE 1 PROTEIN"/>
    <property type="match status" value="1"/>
</dbReference>
<organism evidence="3 4">
    <name type="scientific">Phrynocephalus forsythii</name>
    <dbReference type="NCBI Taxonomy" id="171643"/>
    <lineage>
        <taxon>Eukaryota</taxon>
        <taxon>Metazoa</taxon>
        <taxon>Chordata</taxon>
        <taxon>Craniata</taxon>
        <taxon>Vertebrata</taxon>
        <taxon>Euteleostomi</taxon>
        <taxon>Lepidosauria</taxon>
        <taxon>Squamata</taxon>
        <taxon>Bifurcata</taxon>
        <taxon>Unidentata</taxon>
        <taxon>Episquamata</taxon>
        <taxon>Toxicofera</taxon>
        <taxon>Iguania</taxon>
        <taxon>Acrodonta</taxon>
        <taxon>Agamidae</taxon>
        <taxon>Agaminae</taxon>
        <taxon>Phrynocephalus</taxon>
    </lineage>
</organism>
<accession>A0A9Q0Y3S1</accession>
<dbReference type="InterPro" id="IPR031390">
    <property type="entry name" value="OFCC1"/>
</dbReference>
<dbReference type="OrthoDB" id="347244at2759"/>
<keyword evidence="2" id="KW-1133">Transmembrane helix</keyword>
<feature type="transmembrane region" description="Helical" evidence="2">
    <location>
        <begin position="88"/>
        <end position="112"/>
    </location>
</feature>